<accession>A0AAV1DNF1</accession>
<dbReference type="PANTHER" id="PTHR39244">
    <property type="entry name" value="NATTERIN-4"/>
    <property type="match status" value="1"/>
</dbReference>
<dbReference type="Gene3D" id="2.80.10.50">
    <property type="match status" value="3"/>
</dbReference>
<dbReference type="InterPro" id="IPR036242">
    <property type="entry name" value="Agglutinin_dom_sf"/>
</dbReference>
<proteinExistence type="predicted"/>
<dbReference type="Proteomes" id="UP001161247">
    <property type="component" value="Chromosome 6"/>
</dbReference>
<dbReference type="Gene3D" id="2.170.15.10">
    <property type="entry name" value="Proaerolysin, chain A, domain 3"/>
    <property type="match status" value="1"/>
</dbReference>
<keyword evidence="3" id="KW-1185">Reference proteome</keyword>
<organism evidence="2 3">
    <name type="scientific">Oldenlandia corymbosa var. corymbosa</name>
    <dbReference type="NCBI Taxonomy" id="529605"/>
    <lineage>
        <taxon>Eukaryota</taxon>
        <taxon>Viridiplantae</taxon>
        <taxon>Streptophyta</taxon>
        <taxon>Embryophyta</taxon>
        <taxon>Tracheophyta</taxon>
        <taxon>Spermatophyta</taxon>
        <taxon>Magnoliopsida</taxon>
        <taxon>eudicotyledons</taxon>
        <taxon>Gunneridae</taxon>
        <taxon>Pentapetalae</taxon>
        <taxon>asterids</taxon>
        <taxon>lamiids</taxon>
        <taxon>Gentianales</taxon>
        <taxon>Rubiaceae</taxon>
        <taxon>Rubioideae</taxon>
        <taxon>Spermacoceae</taxon>
        <taxon>Hedyotis-Oldenlandia complex</taxon>
        <taxon>Oldenlandia</taxon>
    </lineage>
</organism>
<dbReference type="EMBL" id="OX459123">
    <property type="protein sequence ID" value="CAI9109406.1"/>
    <property type="molecule type" value="Genomic_DNA"/>
</dbReference>
<sequence length="443" mass="49648">MASAVPRKFALKSQNNSKYLCFNRDNTNKHLNGLLRFSEEEIEFPFRTFEVEPAGSDSRLVHISDGVRFRHVQTQNYACLWRDEDNEKDDAQHSSCLFAGSKDADVKNSWDVFSLVDWENVVILPENVTFKGDNGLYLDAAPQQQSNYLEFRSDDPRIQGCVHEVFLTNTGTVIIKSTQFDRFWTNARNWIRATRVFSYTHPSPRPINSAGLTRNLLFEPVMVGNNQIALRSLENDLFCKRFTNEGKVSCLDAGVSTITREAALEVSEAIISREISNVRYHLGDARIYNQTPLVKGVSFVVNRSPTSTSQTVNFSVTDTTSNTWESSLSLKLGVSMKFKAGIPLIASTTVEVSTEFTGSYTWGETRTTERMLSSSVTVTVPPMSSVRVSMLATQGSCDVPFSYTQRDVLVNGRPVTYQKDDGLYTGVNSYQIDFATDAPQPLS</sequence>
<dbReference type="InterPro" id="IPR053237">
    <property type="entry name" value="Natterin_C"/>
</dbReference>
<dbReference type="AlphaFoldDB" id="A0AAV1DNF1"/>
<evidence type="ECO:0000313" key="3">
    <source>
        <dbReference type="Proteomes" id="UP001161247"/>
    </source>
</evidence>
<feature type="domain" description="Agglutinin" evidence="1">
    <location>
        <begin position="122"/>
        <end position="268"/>
    </location>
</feature>
<gene>
    <name evidence="2" type="ORF">OLC1_LOCUS17317</name>
</gene>
<dbReference type="InterPro" id="IPR004991">
    <property type="entry name" value="Aerolysin-like"/>
</dbReference>
<protein>
    <submittedName>
        <fullName evidence="2">OLC1v1009222C1</fullName>
    </submittedName>
</protein>
<dbReference type="PANTHER" id="PTHR39244:SF5">
    <property type="entry name" value="NATTERIN-3-LIKE"/>
    <property type="match status" value="1"/>
</dbReference>
<dbReference type="CDD" id="cd20216">
    <property type="entry name" value="PFM_HFR-2-like"/>
    <property type="match status" value="1"/>
</dbReference>
<dbReference type="InterPro" id="IPR008998">
    <property type="entry name" value="Agglutinin"/>
</dbReference>
<dbReference type="Pfam" id="PF07468">
    <property type="entry name" value="Agglutinin"/>
    <property type="match status" value="2"/>
</dbReference>
<reference evidence="2" key="1">
    <citation type="submission" date="2023-03" db="EMBL/GenBank/DDBJ databases">
        <authorList>
            <person name="Julca I."/>
        </authorList>
    </citation>
    <scope>NUCLEOTIDE SEQUENCE</scope>
</reference>
<dbReference type="SMART" id="SM00791">
    <property type="entry name" value="Agglutinin"/>
    <property type="match status" value="1"/>
</dbReference>
<dbReference type="Pfam" id="PF03318">
    <property type="entry name" value="ETX_MTX2"/>
    <property type="match status" value="1"/>
</dbReference>
<evidence type="ECO:0000259" key="1">
    <source>
        <dbReference type="SMART" id="SM00791"/>
    </source>
</evidence>
<dbReference type="SUPFAM" id="SSF56973">
    <property type="entry name" value="Aerolisin/ETX pore-forming domain"/>
    <property type="match status" value="1"/>
</dbReference>
<dbReference type="SUPFAM" id="SSF50382">
    <property type="entry name" value="Agglutinin"/>
    <property type="match status" value="2"/>
</dbReference>
<name>A0AAV1DNF1_OLDCO</name>
<evidence type="ECO:0000313" key="2">
    <source>
        <dbReference type="EMBL" id="CAI9109406.1"/>
    </source>
</evidence>